<dbReference type="AlphaFoldDB" id="A0A369XR72"/>
<organism evidence="1 2">
    <name type="scientific">Candidatus Accumulibacter meliphilus</name>
    <dbReference type="NCBI Taxonomy" id="2211374"/>
    <lineage>
        <taxon>Bacteria</taxon>
        <taxon>Pseudomonadati</taxon>
        <taxon>Pseudomonadota</taxon>
        <taxon>Betaproteobacteria</taxon>
        <taxon>Candidatus Accumulibacter</taxon>
    </lineage>
</organism>
<evidence type="ECO:0000313" key="2">
    <source>
        <dbReference type="Proteomes" id="UP000253831"/>
    </source>
</evidence>
<accession>A0A369XR72</accession>
<reference evidence="1 2" key="1">
    <citation type="submission" date="2018-05" db="EMBL/GenBank/DDBJ databases">
        <title>Integrated omic analyses show evidence that a Ca. Accumulibacter phosphatis strain performs denitrification under micro-aerobic conditions.</title>
        <authorList>
            <person name="Camejo P.Y."/>
            <person name="Katherine M.D."/>
            <person name="Daniel N.R."/>
        </authorList>
    </citation>
    <scope>NUCLEOTIDE SEQUENCE [LARGE SCALE GENOMIC DNA]</scope>
    <source>
        <strain evidence="1">UW-LDO-IC</strain>
    </source>
</reference>
<protein>
    <submittedName>
        <fullName evidence="1">Uncharacterized protein</fullName>
    </submittedName>
</protein>
<proteinExistence type="predicted"/>
<name>A0A369XR72_9PROT</name>
<evidence type="ECO:0000313" key="1">
    <source>
        <dbReference type="EMBL" id="RDE49898.1"/>
    </source>
</evidence>
<sequence length="137" mass="15093">MWAFERLLRDTKQRQCSLTVDAGGTVRQIGLNLSAVLQGSIRGQRPQGFNDAKLLEQWRPQVVDDATFYCNAFGQGTLQTIDSGEMGFLRVVGQFSGNPVRIEFGGREQGAELVVKLPSQSRFLVFARVGNVACEIA</sequence>
<dbReference type="Proteomes" id="UP000253831">
    <property type="component" value="Unassembled WGS sequence"/>
</dbReference>
<comment type="caution">
    <text evidence="1">The sequence shown here is derived from an EMBL/GenBank/DDBJ whole genome shotgun (WGS) entry which is preliminary data.</text>
</comment>
<gene>
    <name evidence="1" type="ORF">DVS81_14240</name>
</gene>
<dbReference type="EMBL" id="QPGA01000030">
    <property type="protein sequence ID" value="RDE49898.1"/>
    <property type="molecule type" value="Genomic_DNA"/>
</dbReference>